<feature type="transmembrane region" description="Helical" evidence="1">
    <location>
        <begin position="12"/>
        <end position="34"/>
    </location>
</feature>
<feature type="domain" description="CAAX prenyl protease 2/Lysostaphin resistance protein A-like" evidence="2">
    <location>
        <begin position="98"/>
        <end position="184"/>
    </location>
</feature>
<feature type="transmembrane region" description="Helical" evidence="1">
    <location>
        <begin position="207"/>
        <end position="229"/>
    </location>
</feature>
<name>A0A645ECI7_9ZZZZ</name>
<proteinExistence type="predicted"/>
<dbReference type="Pfam" id="PF02517">
    <property type="entry name" value="Rce1-like"/>
    <property type="match status" value="1"/>
</dbReference>
<feature type="transmembrane region" description="Helical" evidence="1">
    <location>
        <begin position="250"/>
        <end position="273"/>
    </location>
</feature>
<keyword evidence="1" id="KW-0812">Transmembrane</keyword>
<dbReference type="InterPro" id="IPR052710">
    <property type="entry name" value="CAAX_protease"/>
</dbReference>
<dbReference type="AlphaFoldDB" id="A0A645ECI7"/>
<comment type="caution">
    <text evidence="3">The sequence shown here is derived from an EMBL/GenBank/DDBJ whole genome shotgun (WGS) entry which is preliminary data.</text>
</comment>
<dbReference type="PANTHER" id="PTHR36435:SF1">
    <property type="entry name" value="CAAX AMINO TERMINAL PROTEASE FAMILY PROTEIN"/>
    <property type="match status" value="1"/>
</dbReference>
<protein>
    <recommendedName>
        <fullName evidence="2">CAAX prenyl protease 2/Lysostaphin resistance protein A-like domain-containing protein</fullName>
    </recommendedName>
</protein>
<keyword evidence="1" id="KW-1133">Transmembrane helix</keyword>
<accession>A0A645ECI7</accession>
<gene>
    <name evidence="3" type="ORF">SDC9_145558</name>
</gene>
<organism evidence="3">
    <name type="scientific">bioreactor metagenome</name>
    <dbReference type="NCBI Taxonomy" id="1076179"/>
    <lineage>
        <taxon>unclassified sequences</taxon>
        <taxon>metagenomes</taxon>
        <taxon>ecological metagenomes</taxon>
    </lineage>
</organism>
<feature type="transmembrane region" description="Helical" evidence="1">
    <location>
        <begin position="174"/>
        <end position="195"/>
    </location>
</feature>
<dbReference type="InterPro" id="IPR003675">
    <property type="entry name" value="Rce1/LyrA-like_dom"/>
</dbReference>
<feature type="transmembrane region" description="Helical" evidence="1">
    <location>
        <begin position="128"/>
        <end position="145"/>
    </location>
</feature>
<feature type="transmembrane region" description="Helical" evidence="1">
    <location>
        <begin position="98"/>
        <end position="116"/>
    </location>
</feature>
<keyword evidence="1" id="KW-0472">Membrane</keyword>
<evidence type="ECO:0000256" key="1">
    <source>
        <dbReference type="SAM" id="Phobius"/>
    </source>
</evidence>
<dbReference type="EMBL" id="VSSQ01044546">
    <property type="protein sequence ID" value="MPM98372.1"/>
    <property type="molecule type" value="Genomic_DNA"/>
</dbReference>
<feature type="transmembrane region" description="Helical" evidence="1">
    <location>
        <begin position="54"/>
        <end position="78"/>
    </location>
</feature>
<dbReference type="GO" id="GO:0080120">
    <property type="term" value="P:CAAX-box protein maturation"/>
    <property type="evidence" value="ECO:0007669"/>
    <property type="project" value="UniProtKB-ARBA"/>
</dbReference>
<sequence length="274" mass="29469">MIFAATPIQMAFGMWGLAITEVILLSCAVIPALICRWNFKEVFPVKKPGIRAVLGTLILWFGSYIAVLVISIILAFLFPKGMADTSQGIADVLNSTPLFLTLGIAAVMPAVCEEALHRGLILFTFQNVKRKWVTMIVMGLIFGLFHLDPYRFLTTAVLGLILTYIMIRTDNLLLPMLFHLINNASSVLISSAAAVLPQNDAAPTPGVSLAVIGAYLFISALVPLLFLWGSGMLQDKAFVKSLPGRKKARFTAVVLCIMLAGFGVGLSAAAGALI</sequence>
<dbReference type="PANTHER" id="PTHR36435">
    <property type="entry name" value="SLR1288 PROTEIN"/>
    <property type="match status" value="1"/>
</dbReference>
<evidence type="ECO:0000259" key="2">
    <source>
        <dbReference type="Pfam" id="PF02517"/>
    </source>
</evidence>
<evidence type="ECO:0000313" key="3">
    <source>
        <dbReference type="EMBL" id="MPM98372.1"/>
    </source>
</evidence>
<dbReference type="GO" id="GO:0004175">
    <property type="term" value="F:endopeptidase activity"/>
    <property type="evidence" value="ECO:0007669"/>
    <property type="project" value="UniProtKB-ARBA"/>
</dbReference>
<reference evidence="3" key="1">
    <citation type="submission" date="2019-08" db="EMBL/GenBank/DDBJ databases">
        <authorList>
            <person name="Kucharzyk K."/>
            <person name="Murdoch R.W."/>
            <person name="Higgins S."/>
            <person name="Loffler F."/>
        </authorList>
    </citation>
    <scope>NUCLEOTIDE SEQUENCE</scope>
</reference>